<dbReference type="InterPro" id="IPR018076">
    <property type="entry name" value="T2SS_GspF_dom"/>
</dbReference>
<feature type="transmembrane region" description="Helical" evidence="6">
    <location>
        <begin position="135"/>
        <end position="155"/>
    </location>
</feature>
<feature type="transmembrane region" description="Helical" evidence="6">
    <location>
        <begin position="107"/>
        <end position="129"/>
    </location>
</feature>
<reference evidence="8 9" key="1">
    <citation type="submission" date="2019-06" db="EMBL/GenBank/DDBJ databases">
        <title>Whole genome shotgun sequence of Vibrio inusitatus NBRC 102082.</title>
        <authorList>
            <person name="Hosoyama A."/>
            <person name="Uohara A."/>
            <person name="Ohji S."/>
            <person name="Ichikawa N."/>
        </authorList>
    </citation>
    <scope>NUCLEOTIDE SEQUENCE [LARGE SCALE GENOMIC DNA]</scope>
    <source>
        <strain evidence="8 9">NBRC 102082</strain>
    </source>
</reference>
<evidence type="ECO:0000256" key="3">
    <source>
        <dbReference type="ARBA" id="ARBA00022692"/>
    </source>
</evidence>
<evidence type="ECO:0000256" key="4">
    <source>
        <dbReference type="ARBA" id="ARBA00022989"/>
    </source>
</evidence>
<proteinExistence type="predicted"/>
<keyword evidence="5 6" id="KW-0472">Membrane</keyword>
<dbReference type="AlphaFoldDB" id="A0A4Y3HWL0"/>
<name>A0A4Y3HWL0_9VIBR</name>
<comment type="caution">
    <text evidence="8">The sequence shown here is derived from an EMBL/GenBank/DDBJ whole genome shotgun (WGS) entry which is preliminary data.</text>
</comment>
<dbReference type="EMBL" id="BJLF01000008">
    <property type="protein sequence ID" value="GEA51110.1"/>
    <property type="molecule type" value="Genomic_DNA"/>
</dbReference>
<keyword evidence="2" id="KW-1003">Cell membrane</keyword>
<comment type="subcellular location">
    <subcellularLocation>
        <location evidence="1">Cell membrane</location>
        <topology evidence="1">Multi-pass membrane protein</topology>
    </subcellularLocation>
</comment>
<feature type="domain" description="Type II secretion system protein GspF" evidence="7">
    <location>
        <begin position="174"/>
        <end position="302"/>
    </location>
</feature>
<dbReference type="GO" id="GO:0005886">
    <property type="term" value="C:plasma membrane"/>
    <property type="evidence" value="ECO:0007669"/>
    <property type="project" value="UniProtKB-SubCell"/>
</dbReference>
<evidence type="ECO:0000313" key="8">
    <source>
        <dbReference type="EMBL" id="GEA51110.1"/>
    </source>
</evidence>
<evidence type="ECO:0000256" key="6">
    <source>
        <dbReference type="SAM" id="Phobius"/>
    </source>
</evidence>
<protein>
    <submittedName>
        <fullName evidence="8">Pilus assembly protein TadC</fullName>
    </submittedName>
</protein>
<feature type="transmembrane region" description="Helical" evidence="6">
    <location>
        <begin position="290"/>
        <end position="310"/>
    </location>
</feature>
<evidence type="ECO:0000313" key="9">
    <source>
        <dbReference type="Proteomes" id="UP000318717"/>
    </source>
</evidence>
<evidence type="ECO:0000259" key="7">
    <source>
        <dbReference type="Pfam" id="PF00482"/>
    </source>
</evidence>
<evidence type="ECO:0000256" key="1">
    <source>
        <dbReference type="ARBA" id="ARBA00004651"/>
    </source>
</evidence>
<evidence type="ECO:0000256" key="5">
    <source>
        <dbReference type="ARBA" id="ARBA00023136"/>
    </source>
</evidence>
<accession>A0A4Y3HWL0</accession>
<sequence>MELEGITSLFGDSNLLTRDNLFLLMVLIGTILAVLSVGMIVLGVNSPLKRKIKSIQGAVDSSSSSERIGGALENMAPIMVPNSKKERESVQAYLIQAGFHDPTALSLFYAIKLITVLVGLFLGAATYLLMQDSGYMPLVIIVIFWIGLFGPNMVLTKLVSNRRDEIRAAVPDALDLLVVCTESGLGFNAALKRVGDELIISHPSLAEELDTVCAKIQAGVEMPVAFKELVERTGVEELIGLVTMLSHASKVGGSIAQTLRDYTEDYRDKRTQAAEEVAAKIPTKMLFPMVLFIWPCFFIVALGPGLITLFDALK</sequence>
<dbReference type="Pfam" id="PF00482">
    <property type="entry name" value="T2SSF"/>
    <property type="match status" value="1"/>
</dbReference>
<dbReference type="RefSeq" id="WP_141345436.1">
    <property type="nucleotide sequence ID" value="NZ_BJLF01000008.1"/>
</dbReference>
<keyword evidence="4 6" id="KW-1133">Transmembrane helix</keyword>
<dbReference type="PANTHER" id="PTHR35007">
    <property type="entry name" value="INTEGRAL MEMBRANE PROTEIN-RELATED"/>
    <property type="match status" value="1"/>
</dbReference>
<organism evidence="8 9">
    <name type="scientific">Vibrio inusitatus NBRC 102082</name>
    <dbReference type="NCBI Taxonomy" id="1219070"/>
    <lineage>
        <taxon>Bacteria</taxon>
        <taxon>Pseudomonadati</taxon>
        <taxon>Pseudomonadota</taxon>
        <taxon>Gammaproteobacteria</taxon>
        <taxon>Vibrionales</taxon>
        <taxon>Vibrionaceae</taxon>
        <taxon>Vibrio</taxon>
    </lineage>
</organism>
<keyword evidence="9" id="KW-1185">Reference proteome</keyword>
<dbReference type="OrthoDB" id="9810662at2"/>
<feature type="transmembrane region" description="Helical" evidence="6">
    <location>
        <begin position="20"/>
        <end position="44"/>
    </location>
</feature>
<evidence type="ECO:0000256" key="2">
    <source>
        <dbReference type="ARBA" id="ARBA00022475"/>
    </source>
</evidence>
<dbReference type="Proteomes" id="UP000318717">
    <property type="component" value="Unassembled WGS sequence"/>
</dbReference>
<keyword evidence="3 6" id="KW-0812">Transmembrane</keyword>
<dbReference type="PANTHER" id="PTHR35007:SF2">
    <property type="entry name" value="PILUS ASSEMBLE PROTEIN"/>
    <property type="match status" value="1"/>
</dbReference>
<gene>
    <name evidence="8" type="ORF">VIN01S_19140</name>
</gene>